<gene>
    <name evidence="1" type="ORF">BN424_1867</name>
</gene>
<dbReference type="OrthoDB" id="2087711at2"/>
<name>K8EHJ0_CARML</name>
<dbReference type="AlphaFoldDB" id="K8EHJ0"/>
<organism evidence="1 2">
    <name type="scientific">Carnobacterium maltaromaticum LMA28</name>
    <dbReference type="NCBI Taxonomy" id="1234679"/>
    <lineage>
        <taxon>Bacteria</taxon>
        <taxon>Bacillati</taxon>
        <taxon>Bacillota</taxon>
        <taxon>Bacilli</taxon>
        <taxon>Lactobacillales</taxon>
        <taxon>Carnobacteriaceae</taxon>
        <taxon>Carnobacterium</taxon>
    </lineage>
</organism>
<dbReference type="KEGG" id="cml:BN424_1867"/>
<keyword evidence="2" id="KW-1185">Reference proteome</keyword>
<dbReference type="HOGENOM" id="CLU_2615508_0_0_9"/>
<reference evidence="2" key="1">
    <citation type="journal article" date="2013" name="Genome Announc.">
        <title>Complete Chromosome Sequence of Carnobacterium maltaromaticum LMA 28.</title>
        <authorList>
            <person name="Cailliez-Grimal C."/>
            <person name="Chaillou S."/>
            <person name="Anba-Mondoloni J."/>
            <person name="Loux V."/>
            <person name="Afzal M.I."/>
            <person name="Rahman A."/>
            <person name="Kergourlay G."/>
            <person name="Champomier-Verges M.C."/>
            <person name="Zagorec M."/>
            <person name="Dalgaard P."/>
            <person name="Leisner J.J."/>
            <person name="Prevost H."/>
            <person name="Revol-Junelles A.M."/>
            <person name="Borges F."/>
        </authorList>
    </citation>
    <scope>NUCLEOTIDE SEQUENCE</scope>
    <source>
        <strain evidence="2">LMA28</strain>
    </source>
</reference>
<dbReference type="Proteomes" id="UP000000212">
    <property type="component" value="Chromosome"/>
</dbReference>
<accession>K8EHJ0</accession>
<dbReference type="RefSeq" id="WP_015076538.1">
    <property type="nucleotide sequence ID" value="NC_019425.2"/>
</dbReference>
<proteinExistence type="predicted"/>
<dbReference type="STRING" id="1234679.BN424_1867"/>
<dbReference type="EMBL" id="HE999757">
    <property type="protein sequence ID" value="CCO11308.2"/>
    <property type="molecule type" value="Genomic_DNA"/>
</dbReference>
<sequence length="78" mass="9112">MITEQPNGLYCRFSTITDCPTHYNMTFDDYVKVIHDRGDLTLEGAQKEALDIVTNYNYDFENTITILKIQWANSFQII</sequence>
<evidence type="ECO:0000313" key="1">
    <source>
        <dbReference type="EMBL" id="CCO11308.2"/>
    </source>
</evidence>
<evidence type="ECO:0000313" key="2">
    <source>
        <dbReference type="Proteomes" id="UP000000212"/>
    </source>
</evidence>
<protein>
    <submittedName>
        <fullName evidence="1">Uncharacterized protein</fullName>
    </submittedName>
</protein>